<dbReference type="NCBIfam" id="NF009150">
    <property type="entry name" value="PRK12497.1-3"/>
    <property type="match status" value="1"/>
</dbReference>
<dbReference type="InterPro" id="IPR003509">
    <property type="entry name" value="UPF0102_YraN-like"/>
</dbReference>
<gene>
    <name evidence="3" type="ORF">ACFO4R_05795</name>
</gene>
<proteinExistence type="inferred from homology"/>
<dbReference type="NCBIfam" id="TIGR00252">
    <property type="entry name" value="YraN family protein"/>
    <property type="match status" value="1"/>
</dbReference>
<dbReference type="PANTHER" id="PTHR34039">
    <property type="entry name" value="UPF0102 PROTEIN YRAN"/>
    <property type="match status" value="1"/>
</dbReference>
<dbReference type="Pfam" id="PF02021">
    <property type="entry name" value="UPF0102"/>
    <property type="match status" value="1"/>
</dbReference>
<comment type="caution">
    <text evidence="3">The sequence shown here is derived from an EMBL/GenBank/DDBJ whole genome shotgun (WGS) entry which is preliminary data.</text>
</comment>
<evidence type="ECO:0000313" key="4">
    <source>
        <dbReference type="Proteomes" id="UP001595916"/>
    </source>
</evidence>
<organism evidence="3 4">
    <name type="scientific">Filifactor villosus</name>
    <dbReference type="NCBI Taxonomy" id="29374"/>
    <lineage>
        <taxon>Bacteria</taxon>
        <taxon>Bacillati</taxon>
        <taxon>Bacillota</taxon>
        <taxon>Clostridia</taxon>
        <taxon>Peptostreptococcales</taxon>
        <taxon>Filifactoraceae</taxon>
        <taxon>Filifactor</taxon>
    </lineage>
</organism>
<protein>
    <recommendedName>
        <fullName evidence="2">UPF0102 protein ACFO4R_05795</fullName>
    </recommendedName>
</protein>
<sequence length="114" mass="13224">MNSKELGTYGEEAAVDYLQKHGYHIIERNFYIKLGEIDIIAKKGDVLSFCEVKTRTSSEFGLPCEAVNFKKQAKIRQVAALYIQTHLIDFETITFDVIEVYFSEKRIEHLKNVF</sequence>
<keyword evidence="4" id="KW-1185">Reference proteome</keyword>
<accession>A0ABV9QLK7</accession>
<reference evidence="4" key="1">
    <citation type="journal article" date="2019" name="Int. J. Syst. Evol. Microbiol.">
        <title>The Global Catalogue of Microorganisms (GCM) 10K type strain sequencing project: providing services to taxonomists for standard genome sequencing and annotation.</title>
        <authorList>
            <consortium name="The Broad Institute Genomics Platform"/>
            <consortium name="The Broad Institute Genome Sequencing Center for Infectious Disease"/>
            <person name="Wu L."/>
            <person name="Ma J."/>
        </authorList>
    </citation>
    <scope>NUCLEOTIDE SEQUENCE [LARGE SCALE GENOMIC DNA]</scope>
    <source>
        <strain evidence="4">CCUG 46385</strain>
    </source>
</reference>
<evidence type="ECO:0000256" key="1">
    <source>
        <dbReference type="ARBA" id="ARBA00006738"/>
    </source>
</evidence>
<dbReference type="HAMAP" id="MF_00048">
    <property type="entry name" value="UPF0102"/>
    <property type="match status" value="1"/>
</dbReference>
<dbReference type="EMBL" id="JBHSHL010000020">
    <property type="protein sequence ID" value="MFC4804592.1"/>
    <property type="molecule type" value="Genomic_DNA"/>
</dbReference>
<dbReference type="NCBIfam" id="NF009154">
    <property type="entry name" value="PRK12497.3-3"/>
    <property type="match status" value="1"/>
</dbReference>
<comment type="similarity">
    <text evidence="1 2">Belongs to the UPF0102 family.</text>
</comment>
<dbReference type="PANTHER" id="PTHR34039:SF1">
    <property type="entry name" value="UPF0102 PROTEIN YRAN"/>
    <property type="match status" value="1"/>
</dbReference>
<dbReference type="Gene3D" id="3.40.1350.10">
    <property type="match status" value="1"/>
</dbReference>
<name>A0ABV9QLK7_9FIRM</name>
<dbReference type="InterPro" id="IPR011856">
    <property type="entry name" value="tRNA_endonuc-like_dom_sf"/>
</dbReference>
<dbReference type="Proteomes" id="UP001595916">
    <property type="component" value="Unassembled WGS sequence"/>
</dbReference>
<dbReference type="CDD" id="cd20736">
    <property type="entry name" value="PoNe_Nuclease"/>
    <property type="match status" value="1"/>
</dbReference>
<evidence type="ECO:0000256" key="2">
    <source>
        <dbReference type="HAMAP-Rule" id="MF_00048"/>
    </source>
</evidence>
<dbReference type="RefSeq" id="WP_379788103.1">
    <property type="nucleotide sequence ID" value="NZ_JBHSHL010000020.1"/>
</dbReference>
<evidence type="ECO:0000313" key="3">
    <source>
        <dbReference type="EMBL" id="MFC4804592.1"/>
    </source>
</evidence>
<dbReference type="SUPFAM" id="SSF52980">
    <property type="entry name" value="Restriction endonuclease-like"/>
    <property type="match status" value="1"/>
</dbReference>
<dbReference type="InterPro" id="IPR011335">
    <property type="entry name" value="Restrct_endonuc-II-like"/>
</dbReference>